<sequence>MEMPKRSDVNALFDITPESEIDVLKRKVHELEEKVFCGDAERRELELVIENLNKEVQQLNEEKLLLQNGLETASREKKMMERLLECQTQLITQLTENKQLNKDVQKQKNLAREFEKWSLANDHFPAITSYLSSFL</sequence>
<feature type="coiled-coil region" evidence="1">
    <location>
        <begin position="42"/>
        <end position="76"/>
    </location>
</feature>
<reference evidence="2" key="2">
    <citation type="submission" date="2022-06" db="UniProtKB">
        <authorList>
            <consortium name="EnsemblMetazoa"/>
        </authorList>
    </citation>
    <scope>IDENTIFICATION</scope>
    <source>
        <strain evidence="2">DF5081</strain>
    </source>
</reference>
<proteinExistence type="predicted"/>
<dbReference type="Proteomes" id="UP000005237">
    <property type="component" value="Unassembled WGS sequence"/>
</dbReference>
<protein>
    <submittedName>
        <fullName evidence="2">Uncharacterized protein</fullName>
    </submittedName>
</protein>
<accession>A0A8R1DS35</accession>
<dbReference type="EnsemblMetazoa" id="CJA10641.1">
    <property type="protein sequence ID" value="CJA10641.1"/>
    <property type="gene ID" value="WBGene00129845"/>
</dbReference>
<evidence type="ECO:0000313" key="2">
    <source>
        <dbReference type="EnsemblMetazoa" id="CJA10641.1"/>
    </source>
</evidence>
<organism evidence="2 3">
    <name type="scientific">Caenorhabditis japonica</name>
    <dbReference type="NCBI Taxonomy" id="281687"/>
    <lineage>
        <taxon>Eukaryota</taxon>
        <taxon>Metazoa</taxon>
        <taxon>Ecdysozoa</taxon>
        <taxon>Nematoda</taxon>
        <taxon>Chromadorea</taxon>
        <taxon>Rhabditida</taxon>
        <taxon>Rhabditina</taxon>
        <taxon>Rhabditomorpha</taxon>
        <taxon>Rhabditoidea</taxon>
        <taxon>Rhabditidae</taxon>
        <taxon>Peloderinae</taxon>
        <taxon>Caenorhabditis</taxon>
    </lineage>
</organism>
<reference evidence="3" key="1">
    <citation type="submission" date="2010-08" db="EMBL/GenBank/DDBJ databases">
        <authorList>
            <consortium name="Caenorhabditis japonica Sequencing Consortium"/>
            <person name="Wilson R.K."/>
        </authorList>
    </citation>
    <scope>NUCLEOTIDE SEQUENCE [LARGE SCALE GENOMIC DNA]</scope>
    <source>
        <strain evidence="3">DF5081</strain>
    </source>
</reference>
<keyword evidence="1" id="KW-0175">Coiled coil</keyword>
<keyword evidence="3" id="KW-1185">Reference proteome</keyword>
<evidence type="ECO:0000313" key="3">
    <source>
        <dbReference type="Proteomes" id="UP000005237"/>
    </source>
</evidence>
<dbReference type="AlphaFoldDB" id="A0A8R1DS35"/>
<evidence type="ECO:0000256" key="1">
    <source>
        <dbReference type="SAM" id="Coils"/>
    </source>
</evidence>
<name>A0A8R1DS35_CAEJA</name>